<proteinExistence type="predicted"/>
<dbReference type="Proteomes" id="UP000634136">
    <property type="component" value="Unassembled WGS sequence"/>
</dbReference>
<reference evidence="1" key="1">
    <citation type="submission" date="2020-09" db="EMBL/GenBank/DDBJ databases">
        <title>Genome-Enabled Discovery of Anthraquinone Biosynthesis in Senna tora.</title>
        <authorList>
            <person name="Kang S.-H."/>
            <person name="Pandey R.P."/>
            <person name="Lee C.-M."/>
            <person name="Sim J.-S."/>
            <person name="Jeong J.-T."/>
            <person name="Choi B.-S."/>
            <person name="Jung M."/>
            <person name="Ginzburg D."/>
            <person name="Zhao K."/>
            <person name="Won S.Y."/>
            <person name="Oh T.-J."/>
            <person name="Yu Y."/>
            <person name="Kim N.-H."/>
            <person name="Lee O.R."/>
            <person name="Lee T.-H."/>
            <person name="Bashyal P."/>
            <person name="Kim T.-S."/>
            <person name="Lee W.-H."/>
            <person name="Kawkins C."/>
            <person name="Kim C.-K."/>
            <person name="Kim J.S."/>
            <person name="Ahn B.O."/>
            <person name="Rhee S.Y."/>
            <person name="Sohng J.K."/>
        </authorList>
    </citation>
    <scope>NUCLEOTIDE SEQUENCE</scope>
    <source>
        <tissue evidence="1">Leaf</tissue>
    </source>
</reference>
<sequence length="77" mass="8021">MALSPDGSSSSATSATTTKTTFSLFNNSSSSTTLKVDKQNYILWAAAITPLLRGHELESHVDGIGVAPPKLIGDGKE</sequence>
<gene>
    <name evidence="1" type="ORF">G2W53_037310</name>
</gene>
<comment type="caution">
    <text evidence="1">The sequence shown here is derived from an EMBL/GenBank/DDBJ whole genome shotgun (WGS) entry which is preliminary data.</text>
</comment>
<dbReference type="AlphaFoldDB" id="A0A834SVS6"/>
<protein>
    <recommendedName>
        <fullName evidence="3">Retrotransposon Copia-like N-terminal domain-containing protein</fullName>
    </recommendedName>
</protein>
<dbReference type="OrthoDB" id="1845088at2759"/>
<keyword evidence="2" id="KW-1185">Reference proteome</keyword>
<evidence type="ECO:0000313" key="2">
    <source>
        <dbReference type="Proteomes" id="UP000634136"/>
    </source>
</evidence>
<dbReference type="EMBL" id="JAAIUW010000011">
    <property type="protein sequence ID" value="KAF7810567.1"/>
    <property type="molecule type" value="Genomic_DNA"/>
</dbReference>
<evidence type="ECO:0000313" key="1">
    <source>
        <dbReference type="EMBL" id="KAF7810567.1"/>
    </source>
</evidence>
<evidence type="ECO:0008006" key="3">
    <source>
        <dbReference type="Google" id="ProtNLM"/>
    </source>
</evidence>
<organism evidence="1 2">
    <name type="scientific">Senna tora</name>
    <dbReference type="NCBI Taxonomy" id="362788"/>
    <lineage>
        <taxon>Eukaryota</taxon>
        <taxon>Viridiplantae</taxon>
        <taxon>Streptophyta</taxon>
        <taxon>Embryophyta</taxon>
        <taxon>Tracheophyta</taxon>
        <taxon>Spermatophyta</taxon>
        <taxon>Magnoliopsida</taxon>
        <taxon>eudicotyledons</taxon>
        <taxon>Gunneridae</taxon>
        <taxon>Pentapetalae</taxon>
        <taxon>rosids</taxon>
        <taxon>fabids</taxon>
        <taxon>Fabales</taxon>
        <taxon>Fabaceae</taxon>
        <taxon>Caesalpinioideae</taxon>
        <taxon>Cassia clade</taxon>
        <taxon>Senna</taxon>
    </lineage>
</organism>
<accession>A0A834SVS6</accession>
<name>A0A834SVS6_9FABA</name>